<dbReference type="EMBL" id="VTAV01000020">
    <property type="protein sequence ID" value="TYR32266.1"/>
    <property type="molecule type" value="Genomic_DNA"/>
</dbReference>
<keyword evidence="6 7" id="KW-0998">Cell outer membrane</keyword>
<dbReference type="InterPro" id="IPR008969">
    <property type="entry name" value="CarboxyPept-like_regulatory"/>
</dbReference>
<evidence type="ECO:0000256" key="5">
    <source>
        <dbReference type="ARBA" id="ARBA00023136"/>
    </source>
</evidence>
<evidence type="ECO:0000256" key="3">
    <source>
        <dbReference type="ARBA" id="ARBA00022452"/>
    </source>
</evidence>
<dbReference type="InterPro" id="IPR039426">
    <property type="entry name" value="TonB-dep_rcpt-like"/>
</dbReference>
<feature type="signal peptide" evidence="8">
    <location>
        <begin position="1"/>
        <end position="19"/>
    </location>
</feature>
<reference evidence="10 11" key="1">
    <citation type="submission" date="2019-08" db="EMBL/GenBank/DDBJ databases">
        <title>Phlebobacter frassis gen. nov. sp. nov., a new member of family Sphingobacteriaceae isolated from sand fly rearing media.</title>
        <authorList>
            <person name="Kakumanu M.L."/>
            <person name="Marayati B.F."/>
            <person name="Wada-Katsumata A."/>
            <person name="Wasserberg G."/>
            <person name="Schal C."/>
            <person name="Apperson C.S."/>
            <person name="Ponnusamy L."/>
        </authorList>
    </citation>
    <scope>NUCLEOTIDE SEQUENCE [LARGE SCALE GENOMIC DNA]</scope>
    <source>
        <strain evidence="10 11">SSI9</strain>
    </source>
</reference>
<evidence type="ECO:0000313" key="11">
    <source>
        <dbReference type="Proteomes" id="UP000322362"/>
    </source>
</evidence>
<name>A0A5D4GU58_9SPHI</name>
<keyword evidence="11" id="KW-1185">Reference proteome</keyword>
<dbReference type="SUPFAM" id="SSF56935">
    <property type="entry name" value="Porins"/>
    <property type="match status" value="1"/>
</dbReference>
<dbReference type="NCBIfam" id="TIGR04057">
    <property type="entry name" value="SusC_RagA_signa"/>
    <property type="match status" value="1"/>
</dbReference>
<dbReference type="PROSITE" id="PS52016">
    <property type="entry name" value="TONB_DEPENDENT_REC_3"/>
    <property type="match status" value="1"/>
</dbReference>
<dbReference type="Gene3D" id="2.170.130.10">
    <property type="entry name" value="TonB-dependent receptor, plug domain"/>
    <property type="match status" value="1"/>
</dbReference>
<gene>
    <name evidence="10" type="ORF">FXV77_19710</name>
</gene>
<proteinExistence type="inferred from homology"/>
<dbReference type="AlphaFoldDB" id="A0A5D4GU58"/>
<evidence type="ECO:0000256" key="7">
    <source>
        <dbReference type="PROSITE-ProRule" id="PRU01360"/>
    </source>
</evidence>
<keyword evidence="3 7" id="KW-1134">Transmembrane beta strand</keyword>
<accession>A0A5D4GU58</accession>
<dbReference type="SUPFAM" id="SSF49464">
    <property type="entry name" value="Carboxypeptidase regulatory domain-like"/>
    <property type="match status" value="1"/>
</dbReference>
<organism evidence="10 11">
    <name type="scientific">Sphingobacterium phlebotomi</name>
    <dbReference type="NCBI Taxonomy" id="2605433"/>
    <lineage>
        <taxon>Bacteria</taxon>
        <taxon>Pseudomonadati</taxon>
        <taxon>Bacteroidota</taxon>
        <taxon>Sphingobacteriia</taxon>
        <taxon>Sphingobacteriales</taxon>
        <taxon>Sphingobacteriaceae</taxon>
        <taxon>Sphingobacterium</taxon>
    </lineage>
</organism>
<evidence type="ECO:0000256" key="1">
    <source>
        <dbReference type="ARBA" id="ARBA00004571"/>
    </source>
</evidence>
<evidence type="ECO:0000313" key="10">
    <source>
        <dbReference type="EMBL" id="TYR32266.1"/>
    </source>
</evidence>
<dbReference type="Pfam" id="PF07715">
    <property type="entry name" value="Plug"/>
    <property type="match status" value="1"/>
</dbReference>
<evidence type="ECO:0000259" key="9">
    <source>
        <dbReference type="Pfam" id="PF07715"/>
    </source>
</evidence>
<keyword evidence="2 7" id="KW-0813">Transport</keyword>
<dbReference type="Gene3D" id="2.60.40.1120">
    <property type="entry name" value="Carboxypeptidase-like, regulatory domain"/>
    <property type="match status" value="1"/>
</dbReference>
<comment type="subcellular location">
    <subcellularLocation>
        <location evidence="1 7">Cell outer membrane</location>
        <topology evidence="1 7">Multi-pass membrane protein</topology>
    </subcellularLocation>
</comment>
<dbReference type="NCBIfam" id="TIGR04056">
    <property type="entry name" value="OMP_RagA_SusC"/>
    <property type="match status" value="1"/>
</dbReference>
<keyword evidence="4 7" id="KW-0812">Transmembrane</keyword>
<feature type="chain" id="PRO_5023092745" evidence="8">
    <location>
        <begin position="20"/>
        <end position="1090"/>
    </location>
</feature>
<protein>
    <submittedName>
        <fullName evidence="10">SusC/RagA family TonB-linked outer membrane protein</fullName>
    </submittedName>
</protein>
<dbReference type="Pfam" id="PF13715">
    <property type="entry name" value="CarbopepD_reg_2"/>
    <property type="match status" value="1"/>
</dbReference>
<comment type="caution">
    <text evidence="10">The sequence shown here is derived from an EMBL/GenBank/DDBJ whole genome shotgun (WGS) entry which is preliminary data.</text>
</comment>
<sequence>MRVKLTIILLTFFCVQLSANVFGQKISLNERDASLWEILKKIEKQSGITFFYNKRDIQQEPVTIVLQEEPLNRALAKLFKNLPYGYDIQDQVVVLNQKDKSARKEPKTSVVDKLSEVLPPKTVQRAISGTVRDSIGAPLAGVTVSIKGTSLGTHTDAEGKYRIAVPDEQSVIVFSMVGYAPKEQPIGRLAIVDAVLTAHMGDLDEVVVVGYGTQKKSDVISSVVSVNTADVNRVPSNDLGEMLRGKAAGVYVTVSDAAPGSSSNILIRGSRSLTAGNAPIVIADGVPVGGINDVNPNDIASIEILKDAAAQAIYGARASNGVILITTKRAKEDRTIVDFNTFYGGQTVKRNFDVYSAEEFAQLKREAYRADNNNQYLSDEAIFTDIEREVLATGEFIDWEKELLRIASTQNHNLSVSTGTAKTRIYSGFNYSKRQGVIPGTDFQRGTIRINVDQTITDWLKLGANTSWQLSKNNNPGTGETLLRTVTTSPLGKIYNEDGTYRIYPSGVQESVNPLLDLAEVSNTRNDRNDIMNIFADFTPFEGFHYRANASRRSWNRKTSHYATAESLQGFRRGGLGNGAMQFEDEVEWQLENILNYNTSFDKHNLAGTFVQSISQRSYSNFRNNANNIPNDLLGIWGLPSAESNIPAVGANKRGLVSFVGRIQYDYNGKYYLTASARADGSTVFGANNKWAYFPAVALGWNIHREAFMQESFVNNLKLRASYGSVGNEAINPYRSLSTAVQRDYLFNNVKRIGYVPGDFLPNPNLRWETSTTLNTALDFGFWSNRLTGTFEFYNTRTTDLLAELSLQADIGYSRMLRNIGEVENQGFELNMNGLVVDKNDWQVNLGFSLSRNRNKIISLYGDLDEHGNEVDDIANQWFIGHSKDVYYQYRPAGIWQQGEDIVNSHMPTAQPGDIKLLDYNGDGKLTDADRVIVPRDPKWFGSFNLAVNYKGVDLAADFVTVQGVVRNNAFLYDYASGGSLRGVFNGVKVDYWTPENPEGNWPRPLESNDRPYIWTLGLQDASYVRLHTLTLGYTLSSQLASKLKVGSLRIYSTAHNLATWTKYKSYSPEKNPNEYPEAISIVGGIQIGF</sequence>
<keyword evidence="5 7" id="KW-0472">Membrane</keyword>
<evidence type="ECO:0000256" key="8">
    <source>
        <dbReference type="SAM" id="SignalP"/>
    </source>
</evidence>
<dbReference type="InterPro" id="IPR023996">
    <property type="entry name" value="TonB-dep_OMP_SusC/RagA"/>
</dbReference>
<dbReference type="InterPro" id="IPR023997">
    <property type="entry name" value="TonB-dep_OMP_SusC/RagA_CS"/>
</dbReference>
<dbReference type="InterPro" id="IPR012910">
    <property type="entry name" value="Plug_dom"/>
</dbReference>
<evidence type="ECO:0000256" key="6">
    <source>
        <dbReference type="ARBA" id="ARBA00023237"/>
    </source>
</evidence>
<dbReference type="GO" id="GO:0009279">
    <property type="term" value="C:cell outer membrane"/>
    <property type="evidence" value="ECO:0007669"/>
    <property type="project" value="UniProtKB-SubCell"/>
</dbReference>
<keyword evidence="8" id="KW-0732">Signal</keyword>
<dbReference type="Gene3D" id="2.40.170.20">
    <property type="entry name" value="TonB-dependent receptor, beta-barrel domain"/>
    <property type="match status" value="1"/>
</dbReference>
<evidence type="ECO:0000256" key="4">
    <source>
        <dbReference type="ARBA" id="ARBA00022692"/>
    </source>
</evidence>
<comment type="similarity">
    <text evidence="7">Belongs to the TonB-dependent receptor family.</text>
</comment>
<dbReference type="InterPro" id="IPR036942">
    <property type="entry name" value="Beta-barrel_TonB_sf"/>
</dbReference>
<evidence type="ECO:0000256" key="2">
    <source>
        <dbReference type="ARBA" id="ARBA00022448"/>
    </source>
</evidence>
<feature type="domain" description="TonB-dependent receptor plug" evidence="9">
    <location>
        <begin position="216"/>
        <end position="322"/>
    </location>
</feature>
<dbReference type="InterPro" id="IPR037066">
    <property type="entry name" value="Plug_dom_sf"/>
</dbReference>
<dbReference type="Proteomes" id="UP000322362">
    <property type="component" value="Unassembled WGS sequence"/>
</dbReference>